<reference evidence="2 3" key="1">
    <citation type="submission" date="2019-03" db="EMBL/GenBank/DDBJ databases">
        <title>Rhodobacteraceae bacterium SM1902, a new member of the family Rhodobacteraceae isolated from Yantai.</title>
        <authorList>
            <person name="Sun Y."/>
        </authorList>
    </citation>
    <scope>NUCLEOTIDE SEQUENCE [LARGE SCALE GENOMIC DNA]</scope>
    <source>
        <strain evidence="2 3">SM1902</strain>
    </source>
</reference>
<dbReference type="AlphaFoldDB" id="A0A4R6B555"/>
<evidence type="ECO:0000313" key="2">
    <source>
        <dbReference type="EMBL" id="TDL91038.1"/>
    </source>
</evidence>
<comment type="caution">
    <text evidence="2">The sequence shown here is derived from an EMBL/GenBank/DDBJ whole genome shotgun (WGS) entry which is preliminary data.</text>
</comment>
<name>A0A4R6B555_9RHOB</name>
<sequence>MPRKQQTQNLHRSTPAPGRSKAARLAHERFMGQVRDLDYDGLAPFWVNDHIPAAWDTLEQDVDVVEKKVQITIRVDETVAKFYRAMGPGYQARINRVLATFAQMRIAQVNTAEARIAAFREEERQRIEIENS</sequence>
<dbReference type="Proteomes" id="UP000294562">
    <property type="component" value="Unassembled WGS sequence"/>
</dbReference>
<accession>A0A4R6B555</accession>
<dbReference type="EMBL" id="SMZO01000003">
    <property type="protein sequence ID" value="TDL91038.1"/>
    <property type="molecule type" value="Genomic_DNA"/>
</dbReference>
<protein>
    <recommendedName>
        <fullName evidence="4">BrnA antitoxin family protein</fullName>
    </recommendedName>
</protein>
<feature type="region of interest" description="Disordered" evidence="1">
    <location>
        <begin position="1"/>
        <end position="22"/>
    </location>
</feature>
<dbReference type="InterPro" id="IPR025528">
    <property type="entry name" value="BrnA_antitoxin"/>
</dbReference>
<dbReference type="RefSeq" id="WP_133341192.1">
    <property type="nucleotide sequence ID" value="NZ_SMZO01000003.1"/>
</dbReference>
<organism evidence="2 3">
    <name type="scientific">Meridianimarinicoccus aquatilis</name>
    <dbReference type="NCBI Taxonomy" id="2552766"/>
    <lineage>
        <taxon>Bacteria</taxon>
        <taxon>Pseudomonadati</taxon>
        <taxon>Pseudomonadota</taxon>
        <taxon>Alphaproteobacteria</taxon>
        <taxon>Rhodobacterales</taxon>
        <taxon>Paracoccaceae</taxon>
        <taxon>Meridianimarinicoccus</taxon>
    </lineage>
</organism>
<evidence type="ECO:0000256" key="1">
    <source>
        <dbReference type="SAM" id="MobiDB-lite"/>
    </source>
</evidence>
<evidence type="ECO:0000313" key="3">
    <source>
        <dbReference type="Proteomes" id="UP000294562"/>
    </source>
</evidence>
<dbReference type="OrthoDB" id="361944at2"/>
<gene>
    <name evidence="2" type="ORF">E2L05_01830</name>
</gene>
<proteinExistence type="predicted"/>
<evidence type="ECO:0008006" key="4">
    <source>
        <dbReference type="Google" id="ProtNLM"/>
    </source>
</evidence>
<feature type="compositionally biased region" description="Polar residues" evidence="1">
    <location>
        <begin position="1"/>
        <end position="12"/>
    </location>
</feature>
<keyword evidence="3" id="KW-1185">Reference proteome</keyword>
<dbReference type="Pfam" id="PF14384">
    <property type="entry name" value="BrnA_antitoxin"/>
    <property type="match status" value="1"/>
</dbReference>